<dbReference type="NCBIfam" id="TIGR00194">
    <property type="entry name" value="uvrC"/>
    <property type="match status" value="1"/>
</dbReference>
<dbReference type="Pfam" id="PF01541">
    <property type="entry name" value="GIY-YIG"/>
    <property type="match status" value="1"/>
</dbReference>
<keyword evidence="2 7" id="KW-0227">DNA damage</keyword>
<keyword evidence="12" id="KW-1185">Reference proteome</keyword>
<dbReference type="InterPro" id="IPR050066">
    <property type="entry name" value="UvrABC_protein_C"/>
</dbReference>
<feature type="domain" description="UvrC family homology region profile" evidence="10">
    <location>
        <begin position="308"/>
        <end position="552"/>
    </location>
</feature>
<gene>
    <name evidence="7 11" type="primary">uvrC</name>
    <name evidence="11" type="ORF">Q9315_10520</name>
</gene>
<dbReference type="Pfam" id="PF14520">
    <property type="entry name" value="HHH_5"/>
    <property type="match status" value="1"/>
</dbReference>
<evidence type="ECO:0000256" key="1">
    <source>
        <dbReference type="ARBA" id="ARBA00022490"/>
    </source>
</evidence>
<dbReference type="Gene3D" id="1.10.150.20">
    <property type="entry name" value="5' to 3' exonuclease, C-terminal subdomain"/>
    <property type="match status" value="1"/>
</dbReference>
<dbReference type="CDD" id="cd10434">
    <property type="entry name" value="GIY-YIG_UvrC_Cho"/>
    <property type="match status" value="1"/>
</dbReference>
<organism evidence="11 12">
    <name type="scientific">Shinella oryzae</name>
    <dbReference type="NCBI Taxonomy" id="2871820"/>
    <lineage>
        <taxon>Bacteria</taxon>
        <taxon>Pseudomonadati</taxon>
        <taxon>Pseudomonadota</taxon>
        <taxon>Alphaproteobacteria</taxon>
        <taxon>Hyphomicrobiales</taxon>
        <taxon>Rhizobiaceae</taxon>
        <taxon>Shinella</taxon>
    </lineage>
</organism>
<dbReference type="SUPFAM" id="SSF47781">
    <property type="entry name" value="RuvA domain 2-like"/>
    <property type="match status" value="1"/>
</dbReference>
<keyword evidence="5 7" id="KW-0234">DNA repair</keyword>
<dbReference type="RefSeq" id="WP_306157063.1">
    <property type="nucleotide sequence ID" value="NZ_CP132314.1"/>
</dbReference>
<evidence type="ECO:0000313" key="11">
    <source>
        <dbReference type="EMBL" id="WLS01878.1"/>
    </source>
</evidence>
<dbReference type="Proteomes" id="UP001225788">
    <property type="component" value="Chromosome"/>
</dbReference>
<evidence type="ECO:0000256" key="2">
    <source>
        <dbReference type="ARBA" id="ARBA00022763"/>
    </source>
</evidence>
<feature type="domain" description="GIY-YIG" evidence="9">
    <location>
        <begin position="69"/>
        <end position="147"/>
    </location>
</feature>
<dbReference type="PROSITE" id="PS50165">
    <property type="entry name" value="UVRC"/>
    <property type="match status" value="1"/>
</dbReference>
<evidence type="ECO:0000256" key="5">
    <source>
        <dbReference type="ARBA" id="ARBA00023204"/>
    </source>
</evidence>
<dbReference type="SUPFAM" id="SSF46600">
    <property type="entry name" value="C-terminal UvrC-binding domain of UvrB"/>
    <property type="match status" value="1"/>
</dbReference>
<keyword evidence="6 7" id="KW-0742">SOS response</keyword>
<evidence type="ECO:0000256" key="4">
    <source>
        <dbReference type="ARBA" id="ARBA00022881"/>
    </source>
</evidence>
<dbReference type="PROSITE" id="PS50164">
    <property type="entry name" value="GIY_YIG"/>
    <property type="match status" value="1"/>
</dbReference>
<dbReference type="InterPro" id="IPR010994">
    <property type="entry name" value="RuvA_2-like"/>
</dbReference>
<evidence type="ECO:0000256" key="3">
    <source>
        <dbReference type="ARBA" id="ARBA00022769"/>
    </source>
</evidence>
<sequence length="683" mass="75498">MNGRKVEDGGILYDENETDEDDELLEGAAPAADTAAVATGGMDWNEGGDVPEGLTGADLIQHFVKRLPNSPGVYRMFNAAGDVLYVGKARSLKKRVSNYAQGRVHSNRLAQMVRQTANMEFVTTRTETEALLLEANLIKRLRPRFNVLLRDDKSFPYILLTGDSRAPAIFKHRGARSRKGDYFGPFASAGAVGRTINSLQRAFLLRTCTDSVFETRTRPCLLYQIKRCSGPCTHEIRDTDYAELVQEAKDFLSGKSQKVKAHMADAMNAAAEDLDFERAAVFRDRLAALSHVQSHQGINPAGVEEADIFAIHHEGGISCIQVFFFRTGQNWGNRAYFPKADPQLSGAEVLNAFLAQFYDDKPCPRQILLSEPVEEMELLSQALSERSSYKVTISVPQRGEKKDLVDHVMANAREAHGRKLAETASQGRLLEGFAATFKLPYVPRRIEIYDNSHIMGTNAVGGMVVAGPEGFVKGQYRKFNIKSTEITPGDDFGMMKEVMTRRFSRLIKEEGLPDRTAADTGADAADLPFPAWPDVILIDGGQGQMTAVRAILEELGITDQVIAIGVAKGADREAGRERFFMRGIPDFSLPPRDPVLYFVQRMRDEAHRFAIGSHRARRKKEMVKNPLDEIGGIGPTRKRALLQHFGTAKAVSRAAMSDLMAVAGISESVARIVYNHFHDDSAG</sequence>
<dbReference type="PANTHER" id="PTHR30562">
    <property type="entry name" value="UVRC/OXIDOREDUCTASE"/>
    <property type="match status" value="1"/>
</dbReference>
<dbReference type="HAMAP" id="MF_00203">
    <property type="entry name" value="UvrC"/>
    <property type="match status" value="1"/>
</dbReference>
<evidence type="ECO:0000259" key="9">
    <source>
        <dbReference type="PROSITE" id="PS50164"/>
    </source>
</evidence>
<evidence type="ECO:0000313" key="12">
    <source>
        <dbReference type="Proteomes" id="UP001225788"/>
    </source>
</evidence>
<accession>A0ABY9K234</accession>
<dbReference type="PANTHER" id="PTHR30562:SF1">
    <property type="entry name" value="UVRABC SYSTEM PROTEIN C"/>
    <property type="match status" value="1"/>
</dbReference>
<name>A0ABY9K234_9HYPH</name>
<dbReference type="InterPro" id="IPR047296">
    <property type="entry name" value="GIY-YIG_UvrC_Cho"/>
</dbReference>
<comment type="subcellular location">
    <subcellularLocation>
        <location evidence="7">Cytoplasm</location>
    </subcellularLocation>
</comment>
<dbReference type="InterPro" id="IPR001943">
    <property type="entry name" value="UVR_dom"/>
</dbReference>
<protein>
    <recommendedName>
        <fullName evidence="7">UvrABC system protein C</fullName>
        <shortName evidence="7">Protein UvrC</shortName>
    </recommendedName>
    <alternativeName>
        <fullName evidence="7">Excinuclease ABC subunit C</fullName>
    </alternativeName>
</protein>
<evidence type="ECO:0000256" key="7">
    <source>
        <dbReference type="HAMAP-Rule" id="MF_00203"/>
    </source>
</evidence>
<proteinExistence type="inferred from homology"/>
<dbReference type="Pfam" id="PF02151">
    <property type="entry name" value="UVR"/>
    <property type="match status" value="1"/>
</dbReference>
<dbReference type="InterPro" id="IPR004791">
    <property type="entry name" value="UvrC"/>
</dbReference>
<dbReference type="Gene3D" id="4.10.860.10">
    <property type="entry name" value="UVR domain"/>
    <property type="match status" value="1"/>
</dbReference>
<comment type="function">
    <text evidence="7">The UvrABC repair system catalyzes the recognition and processing of DNA lesions. UvrC both incises the 5' and 3' sides of the lesion. The N-terminal half is responsible for the 3' incision and the C-terminal half is responsible for the 5' incision.</text>
</comment>
<dbReference type="SMART" id="SM00465">
    <property type="entry name" value="GIYc"/>
    <property type="match status" value="1"/>
</dbReference>
<dbReference type="NCBIfam" id="NF001824">
    <property type="entry name" value="PRK00558.1-5"/>
    <property type="match status" value="1"/>
</dbReference>
<dbReference type="InterPro" id="IPR036876">
    <property type="entry name" value="UVR_dom_sf"/>
</dbReference>
<comment type="subunit">
    <text evidence="7">Interacts with UvrB in an incision complex.</text>
</comment>
<dbReference type="Gene3D" id="3.30.420.340">
    <property type="entry name" value="UvrC, RNAse H endonuclease domain"/>
    <property type="match status" value="1"/>
</dbReference>
<feature type="domain" description="UVR" evidence="8">
    <location>
        <begin position="257"/>
        <end position="292"/>
    </location>
</feature>
<dbReference type="PROSITE" id="PS50151">
    <property type="entry name" value="UVR"/>
    <property type="match status" value="1"/>
</dbReference>
<comment type="similarity">
    <text evidence="7">Belongs to the UvrC family.</text>
</comment>
<dbReference type="InterPro" id="IPR038476">
    <property type="entry name" value="UvrC_RNase_H_dom_sf"/>
</dbReference>
<dbReference type="Gene3D" id="3.40.1440.10">
    <property type="entry name" value="GIY-YIG endonuclease"/>
    <property type="match status" value="1"/>
</dbReference>
<dbReference type="InterPro" id="IPR001162">
    <property type="entry name" value="UvrC_RNase_H_dom"/>
</dbReference>
<reference evidence="11 12" key="1">
    <citation type="submission" date="2023-08" db="EMBL/GenBank/DDBJ databases">
        <title>Pathogen: clinical or host-associated sample.</title>
        <authorList>
            <person name="Hergert J."/>
            <person name="Casey R."/>
            <person name="Wagner J."/>
            <person name="Young E.L."/>
            <person name="Oakeson K.F."/>
        </authorList>
    </citation>
    <scope>NUCLEOTIDE SEQUENCE [LARGE SCALE GENOMIC DNA]</scope>
    <source>
        <strain evidence="11 12">UPHL-collab-2</strain>
    </source>
</reference>
<dbReference type="InterPro" id="IPR000305">
    <property type="entry name" value="GIY-YIG_endonuc"/>
</dbReference>
<dbReference type="Pfam" id="PF22920">
    <property type="entry name" value="UvrC_RNaseH"/>
    <property type="match status" value="1"/>
</dbReference>
<keyword evidence="1 7" id="KW-0963">Cytoplasm</keyword>
<dbReference type="Pfam" id="PF08459">
    <property type="entry name" value="UvrC_RNaseH_dom"/>
    <property type="match status" value="1"/>
</dbReference>
<keyword evidence="4 7" id="KW-0267">Excision nuclease</keyword>
<dbReference type="EMBL" id="CP132314">
    <property type="protein sequence ID" value="WLS01878.1"/>
    <property type="molecule type" value="Genomic_DNA"/>
</dbReference>
<evidence type="ECO:0000259" key="10">
    <source>
        <dbReference type="PROSITE" id="PS50165"/>
    </source>
</evidence>
<evidence type="ECO:0000259" key="8">
    <source>
        <dbReference type="PROSITE" id="PS50151"/>
    </source>
</evidence>
<dbReference type="InterPro" id="IPR035901">
    <property type="entry name" value="GIY-YIG_endonuc_sf"/>
</dbReference>
<keyword evidence="3 7" id="KW-0228">DNA excision</keyword>
<dbReference type="SUPFAM" id="SSF82771">
    <property type="entry name" value="GIY-YIG endonuclease"/>
    <property type="match status" value="1"/>
</dbReference>
<evidence type="ECO:0000256" key="6">
    <source>
        <dbReference type="ARBA" id="ARBA00023236"/>
    </source>
</evidence>